<evidence type="ECO:0000259" key="4">
    <source>
        <dbReference type="Pfam" id="PF13193"/>
    </source>
</evidence>
<name>A0A7W9HTY9_9PSEU</name>
<dbReference type="InterPro" id="IPR020845">
    <property type="entry name" value="AMP-binding_CS"/>
</dbReference>
<reference evidence="5 6" key="1">
    <citation type="submission" date="2020-08" db="EMBL/GenBank/DDBJ databases">
        <title>Sequencing the genomes of 1000 actinobacteria strains.</title>
        <authorList>
            <person name="Klenk H.-P."/>
        </authorList>
    </citation>
    <scope>NUCLEOTIDE SEQUENCE [LARGE SCALE GENOMIC DNA]</scope>
    <source>
        <strain evidence="5 6">DSM 45486</strain>
    </source>
</reference>
<dbReference type="InterPro" id="IPR042099">
    <property type="entry name" value="ANL_N_sf"/>
</dbReference>
<sequence length="535" mass="57642">MSTYFGTGATALNRLVGVLRAAVTLVRVGVVRPMGPGRLLRVLDAYLRWDLTLAFGFATGAARHPDRPAIIDDAGTLTYADVDERTTRLAHGLHDLGVRAGSKVAVLCRNHRGFLETVTACVKLGAHSVLLNTGLSAGQIATVLREQDVTVVVADTEFRGLLANAPRKVRRVMAWVDGVTKSKTLEELITRSPATPLPARPPRGRMIVLTSGTTGAPKGARRPEPPGLTPAAALLSRIPLKAGDRFSVPAPLFHTWGLAAVQIALVLGATLVLRRKFDPALTAADARDHRCDALFVVPVMLQRILDLRERLPDLRVIASSGSALPPAVARRCLRDFGPVLYNLYGSTEVSWVSIARPDELARHPDTAGRPPFGTRLEILDDDGRAVPVGVTGRIFVANEMLFDGYTDGAGKEVRNGLMSTGDVGYRDDAGLLFVAGRDDEMIVSGGENVYPREVEDLLSGLAGVREVAVVGVPDERFGQRLAAYVVCEEPGALDEDAVREHVRVNLAKFSVPREVVFLDTLPRNETGKVLKRELG</sequence>
<comment type="caution">
    <text evidence="5">The sequence shown here is derived from an EMBL/GenBank/DDBJ whole genome shotgun (WGS) entry which is preliminary data.</text>
</comment>
<evidence type="ECO:0000259" key="3">
    <source>
        <dbReference type="Pfam" id="PF00501"/>
    </source>
</evidence>
<proteinExistence type="inferred from homology"/>
<organism evidence="5 6">
    <name type="scientific">Saccharothrix ecbatanensis</name>
    <dbReference type="NCBI Taxonomy" id="1105145"/>
    <lineage>
        <taxon>Bacteria</taxon>
        <taxon>Bacillati</taxon>
        <taxon>Actinomycetota</taxon>
        <taxon>Actinomycetes</taxon>
        <taxon>Pseudonocardiales</taxon>
        <taxon>Pseudonocardiaceae</taxon>
        <taxon>Saccharothrix</taxon>
    </lineage>
</organism>
<evidence type="ECO:0000256" key="1">
    <source>
        <dbReference type="ARBA" id="ARBA00006432"/>
    </source>
</evidence>
<keyword evidence="6" id="KW-1185">Reference proteome</keyword>
<dbReference type="EC" id="6.2.1.-" evidence="5"/>
<dbReference type="EMBL" id="JACHMO010000001">
    <property type="protein sequence ID" value="MBB5808116.1"/>
    <property type="molecule type" value="Genomic_DNA"/>
</dbReference>
<dbReference type="SUPFAM" id="SSF56801">
    <property type="entry name" value="Acetyl-CoA synthetase-like"/>
    <property type="match status" value="1"/>
</dbReference>
<evidence type="ECO:0000313" key="5">
    <source>
        <dbReference type="EMBL" id="MBB5808116.1"/>
    </source>
</evidence>
<dbReference type="Pfam" id="PF13193">
    <property type="entry name" value="AMP-binding_C"/>
    <property type="match status" value="1"/>
</dbReference>
<accession>A0A7W9HTY9</accession>
<evidence type="ECO:0000256" key="2">
    <source>
        <dbReference type="ARBA" id="ARBA00022598"/>
    </source>
</evidence>
<dbReference type="AlphaFoldDB" id="A0A7W9HTY9"/>
<feature type="domain" description="AMP-binding enzyme C-terminal" evidence="4">
    <location>
        <begin position="453"/>
        <end position="528"/>
    </location>
</feature>
<dbReference type="PANTHER" id="PTHR43201">
    <property type="entry name" value="ACYL-COA SYNTHETASE"/>
    <property type="match status" value="1"/>
</dbReference>
<comment type="similarity">
    <text evidence="1">Belongs to the ATP-dependent AMP-binding enzyme family.</text>
</comment>
<dbReference type="Gene3D" id="3.30.300.30">
    <property type="match status" value="1"/>
</dbReference>
<dbReference type="GO" id="GO:0006631">
    <property type="term" value="P:fatty acid metabolic process"/>
    <property type="evidence" value="ECO:0007669"/>
    <property type="project" value="TreeGrafter"/>
</dbReference>
<keyword evidence="2 5" id="KW-0436">Ligase</keyword>
<dbReference type="Gene3D" id="3.40.50.12780">
    <property type="entry name" value="N-terminal domain of ligase-like"/>
    <property type="match status" value="1"/>
</dbReference>
<dbReference type="GO" id="GO:0031956">
    <property type="term" value="F:medium-chain fatty acid-CoA ligase activity"/>
    <property type="evidence" value="ECO:0007669"/>
    <property type="project" value="TreeGrafter"/>
</dbReference>
<gene>
    <name evidence="5" type="ORF">F4560_007884</name>
</gene>
<dbReference type="RefSeq" id="WP_312869742.1">
    <property type="nucleotide sequence ID" value="NZ_JACHMO010000001.1"/>
</dbReference>
<dbReference type="InterPro" id="IPR025110">
    <property type="entry name" value="AMP-bd_C"/>
</dbReference>
<dbReference type="PROSITE" id="PS00455">
    <property type="entry name" value="AMP_BINDING"/>
    <property type="match status" value="1"/>
</dbReference>
<dbReference type="InterPro" id="IPR045851">
    <property type="entry name" value="AMP-bd_C_sf"/>
</dbReference>
<dbReference type="FunFam" id="3.30.300.30:FF:000008">
    <property type="entry name" value="2,3-dihydroxybenzoate-AMP ligase"/>
    <property type="match status" value="1"/>
</dbReference>
<dbReference type="InterPro" id="IPR000873">
    <property type="entry name" value="AMP-dep_synth/lig_dom"/>
</dbReference>
<dbReference type="Proteomes" id="UP000552097">
    <property type="component" value="Unassembled WGS sequence"/>
</dbReference>
<evidence type="ECO:0000313" key="6">
    <source>
        <dbReference type="Proteomes" id="UP000552097"/>
    </source>
</evidence>
<protein>
    <submittedName>
        <fullName evidence="5">Fatty-acyl-CoA synthase</fullName>
        <ecNumber evidence="5">6.2.1.-</ecNumber>
    </submittedName>
</protein>
<feature type="domain" description="AMP-dependent synthetase/ligase" evidence="3">
    <location>
        <begin position="58"/>
        <end position="405"/>
    </location>
</feature>
<dbReference type="Pfam" id="PF00501">
    <property type="entry name" value="AMP-binding"/>
    <property type="match status" value="1"/>
</dbReference>
<dbReference type="PANTHER" id="PTHR43201:SF5">
    <property type="entry name" value="MEDIUM-CHAIN ACYL-COA LIGASE ACSF2, MITOCHONDRIAL"/>
    <property type="match status" value="1"/>
</dbReference>